<dbReference type="CDD" id="cd04088">
    <property type="entry name" value="EFG_mtEFG_II"/>
    <property type="match status" value="1"/>
</dbReference>
<protein>
    <recommendedName>
        <fullName evidence="7 8">Elongation factor G</fullName>
        <shortName evidence="7">EF-G</shortName>
    </recommendedName>
</protein>
<evidence type="ECO:0000256" key="8">
    <source>
        <dbReference type="NCBIfam" id="TIGR00484"/>
    </source>
</evidence>
<gene>
    <name evidence="7" type="primary">fusA</name>
    <name evidence="10" type="ORF">BGO89_09070</name>
</gene>
<dbReference type="HAMAP" id="MF_00054_B">
    <property type="entry name" value="EF_G_EF_2_B"/>
    <property type="match status" value="1"/>
</dbReference>
<proteinExistence type="inferred from homology"/>
<evidence type="ECO:0000256" key="6">
    <source>
        <dbReference type="ARBA" id="ARBA00024731"/>
    </source>
</evidence>
<comment type="caution">
    <text evidence="10">The sequence shown here is derived from an EMBL/GenBank/DDBJ whole genome shotgun (WGS) entry which is preliminary data.</text>
</comment>
<dbReference type="InterPro" id="IPR027417">
    <property type="entry name" value="P-loop_NTPase"/>
</dbReference>
<dbReference type="InterPro" id="IPR009000">
    <property type="entry name" value="Transl_B-barrel_sf"/>
</dbReference>
<dbReference type="Gene3D" id="3.30.70.240">
    <property type="match status" value="1"/>
</dbReference>
<dbReference type="SUPFAM" id="SSF54980">
    <property type="entry name" value="EF-G C-terminal domain-like"/>
    <property type="match status" value="2"/>
</dbReference>
<dbReference type="SMART" id="SM00889">
    <property type="entry name" value="EFG_IV"/>
    <property type="match status" value="1"/>
</dbReference>
<dbReference type="PANTHER" id="PTHR43261">
    <property type="entry name" value="TRANSLATION ELONGATION FACTOR G-RELATED"/>
    <property type="match status" value="1"/>
</dbReference>
<evidence type="ECO:0000259" key="9">
    <source>
        <dbReference type="PROSITE" id="PS51722"/>
    </source>
</evidence>
<dbReference type="NCBIfam" id="NF009381">
    <property type="entry name" value="PRK12740.1-5"/>
    <property type="match status" value="1"/>
</dbReference>
<dbReference type="PROSITE" id="PS00301">
    <property type="entry name" value="G_TR_1"/>
    <property type="match status" value="1"/>
</dbReference>
<dbReference type="GO" id="GO:0005737">
    <property type="term" value="C:cytoplasm"/>
    <property type="evidence" value="ECO:0007669"/>
    <property type="project" value="UniProtKB-SubCell"/>
</dbReference>
<comment type="similarity">
    <text evidence="1 7">Belongs to the TRAFAC class translation factor GTPase superfamily. Classic translation factor GTPase family. EF-G/EF-2 subfamily.</text>
</comment>
<dbReference type="InterPro" id="IPR000640">
    <property type="entry name" value="EFG_V-like"/>
</dbReference>
<evidence type="ECO:0000256" key="5">
    <source>
        <dbReference type="ARBA" id="ARBA00023134"/>
    </source>
</evidence>
<keyword evidence="2 7" id="KW-0547">Nucleotide-binding</keyword>
<dbReference type="Gene3D" id="3.40.50.300">
    <property type="entry name" value="P-loop containing nucleotide triphosphate hydrolases"/>
    <property type="match status" value="1"/>
</dbReference>
<dbReference type="GO" id="GO:0005525">
    <property type="term" value="F:GTP binding"/>
    <property type="evidence" value="ECO:0007669"/>
    <property type="project" value="UniProtKB-UniRule"/>
</dbReference>
<dbReference type="InterPro" id="IPR005225">
    <property type="entry name" value="Small_GTP-bd"/>
</dbReference>
<dbReference type="Pfam" id="PF22042">
    <property type="entry name" value="EF-G_D2"/>
    <property type="match status" value="1"/>
</dbReference>
<dbReference type="InterPro" id="IPR053905">
    <property type="entry name" value="EF-G-like_DII"/>
</dbReference>
<dbReference type="FunFam" id="3.40.50.300:FF:000029">
    <property type="entry name" value="Elongation factor G"/>
    <property type="match status" value="1"/>
</dbReference>
<dbReference type="Proteomes" id="UP000184233">
    <property type="component" value="Unassembled WGS sequence"/>
</dbReference>
<dbReference type="FunFam" id="3.30.70.240:FF:000001">
    <property type="entry name" value="Elongation factor G"/>
    <property type="match status" value="1"/>
</dbReference>
<feature type="binding site" evidence="7">
    <location>
        <begin position="81"/>
        <end position="85"/>
    </location>
    <ligand>
        <name>GTP</name>
        <dbReference type="ChEBI" id="CHEBI:37565"/>
    </ligand>
</feature>
<keyword evidence="3 7" id="KW-0251">Elongation factor</keyword>
<dbReference type="InterPro" id="IPR031157">
    <property type="entry name" value="G_TR_CS"/>
</dbReference>
<keyword evidence="5 7" id="KW-0342">GTP-binding</keyword>
<comment type="function">
    <text evidence="6 7">Catalyzes the GTP-dependent ribosomal translocation step during translation elongation. During this step, the ribosome changes from the pre-translocational (PRE) to the post-translocational (POST) state as the newly formed A-site-bound peptidyl-tRNA and P-site-bound deacylated tRNA move to the P and E sites, respectively. Catalyzes the coordinated movement of the two tRNA molecules, the mRNA and conformational changes in the ribosome.</text>
</comment>
<dbReference type="FunFam" id="3.30.70.870:FF:000001">
    <property type="entry name" value="Elongation factor G"/>
    <property type="match status" value="1"/>
</dbReference>
<dbReference type="STRING" id="1895771.BGO89_09070"/>
<dbReference type="InterPro" id="IPR020568">
    <property type="entry name" value="Ribosomal_Su5_D2-typ_SF"/>
</dbReference>
<evidence type="ECO:0000256" key="7">
    <source>
        <dbReference type="HAMAP-Rule" id="MF_00054"/>
    </source>
</evidence>
<dbReference type="Pfam" id="PF00679">
    <property type="entry name" value="EFG_C"/>
    <property type="match status" value="1"/>
</dbReference>
<dbReference type="GO" id="GO:0003746">
    <property type="term" value="F:translation elongation factor activity"/>
    <property type="evidence" value="ECO:0007669"/>
    <property type="project" value="UniProtKB-UniRule"/>
</dbReference>
<evidence type="ECO:0000256" key="4">
    <source>
        <dbReference type="ARBA" id="ARBA00022917"/>
    </source>
</evidence>
<dbReference type="InterPro" id="IPR041095">
    <property type="entry name" value="EFG_II"/>
</dbReference>
<dbReference type="InterPro" id="IPR035647">
    <property type="entry name" value="EFG_III/V"/>
</dbReference>
<dbReference type="EMBL" id="MKVH01000024">
    <property type="protein sequence ID" value="OJX56683.1"/>
    <property type="molecule type" value="Genomic_DNA"/>
</dbReference>
<dbReference type="PRINTS" id="PR00315">
    <property type="entry name" value="ELONGATNFCT"/>
</dbReference>
<name>A0A1M3KWD1_9BACT</name>
<dbReference type="NCBIfam" id="TIGR00231">
    <property type="entry name" value="small_GTP"/>
    <property type="match status" value="1"/>
</dbReference>
<dbReference type="SUPFAM" id="SSF50447">
    <property type="entry name" value="Translation proteins"/>
    <property type="match status" value="1"/>
</dbReference>
<dbReference type="Pfam" id="PF03764">
    <property type="entry name" value="EFG_IV"/>
    <property type="match status" value="1"/>
</dbReference>
<dbReference type="FunFam" id="2.40.30.10:FF:000006">
    <property type="entry name" value="Elongation factor G"/>
    <property type="match status" value="1"/>
</dbReference>
<feature type="binding site" evidence="7">
    <location>
        <begin position="135"/>
        <end position="138"/>
    </location>
    <ligand>
        <name>GTP</name>
        <dbReference type="ChEBI" id="CHEBI:37565"/>
    </ligand>
</feature>
<feature type="domain" description="Tr-type G" evidence="9">
    <location>
        <begin position="8"/>
        <end position="283"/>
    </location>
</feature>
<dbReference type="Gene3D" id="3.30.230.10">
    <property type="match status" value="1"/>
</dbReference>
<dbReference type="InterPro" id="IPR035649">
    <property type="entry name" value="EFG_V"/>
</dbReference>
<comment type="subcellular location">
    <subcellularLocation>
        <location evidence="7">Cytoplasm</location>
    </subcellularLocation>
</comment>
<dbReference type="Pfam" id="PF14492">
    <property type="entry name" value="EFG_III"/>
    <property type="match status" value="1"/>
</dbReference>
<dbReference type="NCBIfam" id="TIGR00484">
    <property type="entry name" value="EF-G"/>
    <property type="match status" value="1"/>
</dbReference>
<accession>A0A1M3KWD1</accession>
<keyword evidence="4 7" id="KW-0648">Protein biosynthesis</keyword>
<feature type="binding site" evidence="7">
    <location>
        <begin position="17"/>
        <end position="24"/>
    </location>
    <ligand>
        <name>GTP</name>
        <dbReference type="ChEBI" id="CHEBI:37565"/>
    </ligand>
</feature>
<evidence type="ECO:0000313" key="11">
    <source>
        <dbReference type="Proteomes" id="UP000184233"/>
    </source>
</evidence>
<dbReference type="InterPro" id="IPR014721">
    <property type="entry name" value="Ribsml_uS5_D2-typ_fold_subgr"/>
</dbReference>
<dbReference type="InterPro" id="IPR005517">
    <property type="entry name" value="Transl_elong_EFG/EF2_IV"/>
</dbReference>
<dbReference type="InterPro" id="IPR000795">
    <property type="entry name" value="T_Tr_GTP-bd_dom"/>
</dbReference>
<sequence>MPRTVAIDLVRNIGIMAHIDAGKTTTTERILFYTGVLHRMGEVHEGTAFMDYMDQEKERGITITSAATTCAWHGYTINIIDTPGHVDFTAEVQRSLRVLDGAIALFCAVAGVEPQSETVWHQASQYHVPRIAFVNKMDRIGANFPRVLDMMRERLQARPVAIQIPWGAEDTFKGVVDLVDRALVVYNEADGGVTYETLPLPDDMKEETERYRMMLVEAVAEHDDAMLERYLNGEEIGAEELKRVLRHVTLHNKLTPVLCGSSFKNKGVQQLLDAVIAYLPSPLDVGHVHGFDVRNPDRELTRKPDDAEPFSALAFKILTDPFVGRLTFIRIYSGTVKAGEQIFNVTNDKKERAGKLLRMRANKRDEIDEAYAGDIVAIPALRFTRTGDTLCDQKHPILLESIRFAEPVINQAVEARTLADQDKLTESLHRLSEEDPTFRFHTDAETGQIIISGVGELHLEIIVDRLKREFNVPVKVGKPQVAYRETITTPARHEGKFIRSATGKNQFGQVTIELRPNGTGKGFEFINELGPNVLPAPYVKSAEQGALEALKVGPIAGYPMIDIVAALVGAEYQEEDSTEMAYAISASMAAKDAARMANPVIMEPVFHVEVVTPEEYVGEVIADLSSRSGRVEGIQVRDILQVVTAVVPLSQLFGYVTQLRSLTQGRGSYTMTFSHYEPSTTRR</sequence>
<dbReference type="SUPFAM" id="SSF52540">
    <property type="entry name" value="P-loop containing nucleoside triphosphate hydrolases"/>
    <property type="match status" value="1"/>
</dbReference>
<organism evidence="10 11">
    <name type="scientific">Candidatus Kapaibacterium thiocyanatum</name>
    <dbReference type="NCBI Taxonomy" id="1895771"/>
    <lineage>
        <taxon>Bacteria</taxon>
        <taxon>Pseudomonadati</taxon>
        <taxon>Candidatus Kapaibacteriota</taxon>
        <taxon>Candidatus Kapaibacteriia</taxon>
        <taxon>Candidatus Kapaibacteriales</taxon>
        <taxon>Candidatus Kapaibacteriaceae</taxon>
        <taxon>Candidatus Kapaibacterium</taxon>
    </lineage>
</organism>
<dbReference type="CDD" id="cd01886">
    <property type="entry name" value="EF-G"/>
    <property type="match status" value="1"/>
</dbReference>
<dbReference type="Gene3D" id="2.40.30.10">
    <property type="entry name" value="Translation factors"/>
    <property type="match status" value="1"/>
</dbReference>
<evidence type="ECO:0000256" key="1">
    <source>
        <dbReference type="ARBA" id="ARBA00005870"/>
    </source>
</evidence>
<dbReference type="InterPro" id="IPR009022">
    <property type="entry name" value="EFG_III"/>
</dbReference>
<dbReference type="PROSITE" id="PS51722">
    <property type="entry name" value="G_TR_2"/>
    <property type="match status" value="1"/>
</dbReference>
<evidence type="ECO:0000313" key="10">
    <source>
        <dbReference type="EMBL" id="OJX56683.1"/>
    </source>
</evidence>
<evidence type="ECO:0000256" key="3">
    <source>
        <dbReference type="ARBA" id="ARBA00022768"/>
    </source>
</evidence>
<dbReference type="AlphaFoldDB" id="A0A1M3KWD1"/>
<dbReference type="SMART" id="SM00838">
    <property type="entry name" value="EFG_C"/>
    <property type="match status" value="1"/>
</dbReference>
<dbReference type="PANTHER" id="PTHR43261:SF1">
    <property type="entry name" value="RIBOSOME-RELEASING FACTOR 2, MITOCHONDRIAL"/>
    <property type="match status" value="1"/>
</dbReference>
<dbReference type="GO" id="GO:0003924">
    <property type="term" value="F:GTPase activity"/>
    <property type="evidence" value="ECO:0007669"/>
    <property type="project" value="InterPro"/>
</dbReference>
<dbReference type="CDD" id="cd16262">
    <property type="entry name" value="EFG_III"/>
    <property type="match status" value="1"/>
</dbReference>
<dbReference type="GO" id="GO:0032790">
    <property type="term" value="P:ribosome disassembly"/>
    <property type="evidence" value="ECO:0007669"/>
    <property type="project" value="TreeGrafter"/>
</dbReference>
<dbReference type="SUPFAM" id="SSF54211">
    <property type="entry name" value="Ribosomal protein S5 domain 2-like"/>
    <property type="match status" value="1"/>
</dbReference>
<dbReference type="Pfam" id="PF00009">
    <property type="entry name" value="GTP_EFTU"/>
    <property type="match status" value="1"/>
</dbReference>
<evidence type="ECO:0000256" key="2">
    <source>
        <dbReference type="ARBA" id="ARBA00022741"/>
    </source>
</evidence>
<dbReference type="InterPro" id="IPR004540">
    <property type="entry name" value="Transl_elong_EFG/EF2"/>
</dbReference>
<dbReference type="Gene3D" id="3.30.70.870">
    <property type="entry name" value="Elongation Factor G (Translational Gtpase), domain 3"/>
    <property type="match status" value="1"/>
</dbReference>
<keyword evidence="7" id="KW-0963">Cytoplasm</keyword>
<reference evidence="10 11" key="1">
    <citation type="submission" date="2016-09" db="EMBL/GenBank/DDBJ databases">
        <title>Genome-resolved meta-omics ties microbial dynamics to process performance in biotechnology for thiocyanate degradation.</title>
        <authorList>
            <person name="Kantor R.S."/>
            <person name="Huddy R.J."/>
            <person name="Iyer R."/>
            <person name="Thomas B.C."/>
            <person name="Brown C.T."/>
            <person name="Anantharaman K."/>
            <person name="Tringe S."/>
            <person name="Hettich R.L."/>
            <person name="Harrison S.T."/>
            <person name="Banfield J.F."/>
        </authorList>
    </citation>
    <scope>NUCLEOTIDE SEQUENCE [LARGE SCALE GENOMIC DNA]</scope>
    <source>
        <strain evidence="10">59-99</strain>
    </source>
</reference>
<dbReference type="CDD" id="cd03713">
    <property type="entry name" value="EFG_mtEFG_C"/>
    <property type="match status" value="1"/>
</dbReference>